<dbReference type="EMBL" id="MJLZ01000028">
    <property type="protein sequence ID" value="RLM22132.1"/>
    <property type="molecule type" value="Genomic_DNA"/>
</dbReference>
<sequence length="419" mass="46774">MLAFSIGNAFAAGNNCQSYDRFLPKGAETPAISSACDTVSPEWGGLRQDMADHGFYTQVQMLTNLTYDVAGNWRNNPNYVGQRLTTGNYITADLTYDLSRLGFGEGAQFVISGTYAYNNYKGNGQDGHPFIANAYIIQPVFTDRVILRYGYTPLLNHFYGLYLGTSSASSALGPTSVMLNQAGLASLKPSPSADIRFFSENKRWYDHLGVARSQSTDGLKADSKYNTYGLRWQVPNAGTLVINEFGYKVAPDANESMKWYRAGSVYNKSPYLNYKTEKYDSSTNSHYIAATYQLNQIDNSMPYRGWYVDGKANYAPAEKSLFNADLSLSLFSIGPFDTRPDDMLSFGFSYNKFSNDAKDYFERNGGNAEKYSTSLSASYTMRLHSGVYWTNQLSYTHHPAVTVKEDDAYNLLTQIVINL</sequence>
<accession>A0A421DMK1</accession>
<evidence type="ECO:0000313" key="4">
    <source>
        <dbReference type="Proteomes" id="UP000285648"/>
    </source>
</evidence>
<evidence type="ECO:0000313" key="3">
    <source>
        <dbReference type="EMBL" id="RLM22132.1"/>
    </source>
</evidence>
<comment type="caution">
    <text evidence="3">The sequence shown here is derived from an EMBL/GenBank/DDBJ whole genome shotgun (WGS) entry which is preliminary data.</text>
</comment>
<dbReference type="InterPro" id="IPR007049">
    <property type="entry name" value="Carb-sel_porin_OprB"/>
</dbReference>
<organism evidence="3 4">
    <name type="scientific">Brenneria alni</name>
    <dbReference type="NCBI Taxonomy" id="71656"/>
    <lineage>
        <taxon>Bacteria</taxon>
        <taxon>Pseudomonadati</taxon>
        <taxon>Pseudomonadota</taxon>
        <taxon>Gammaproteobacteria</taxon>
        <taxon>Enterobacterales</taxon>
        <taxon>Pectobacteriaceae</taxon>
        <taxon>Brenneria</taxon>
    </lineage>
</organism>
<dbReference type="GO" id="GO:0016020">
    <property type="term" value="C:membrane"/>
    <property type="evidence" value="ECO:0007669"/>
    <property type="project" value="InterPro"/>
</dbReference>
<dbReference type="Proteomes" id="UP000285648">
    <property type="component" value="Unassembled WGS sequence"/>
</dbReference>
<protein>
    <submittedName>
        <fullName evidence="3">Uncharacterized protein</fullName>
    </submittedName>
</protein>
<evidence type="ECO:0000256" key="2">
    <source>
        <dbReference type="RuleBase" id="RU363072"/>
    </source>
</evidence>
<dbReference type="GO" id="GO:0008643">
    <property type="term" value="P:carbohydrate transport"/>
    <property type="evidence" value="ECO:0007669"/>
    <property type="project" value="InterPro"/>
</dbReference>
<dbReference type="AlphaFoldDB" id="A0A421DMK1"/>
<dbReference type="GO" id="GO:0015288">
    <property type="term" value="F:porin activity"/>
    <property type="evidence" value="ECO:0007669"/>
    <property type="project" value="InterPro"/>
</dbReference>
<evidence type="ECO:0000256" key="1">
    <source>
        <dbReference type="ARBA" id="ARBA00008769"/>
    </source>
</evidence>
<dbReference type="InterPro" id="IPR052932">
    <property type="entry name" value="OprB_Porin"/>
</dbReference>
<keyword evidence="4" id="KW-1185">Reference proteome</keyword>
<dbReference type="InterPro" id="IPR038673">
    <property type="entry name" value="OprB_sf"/>
</dbReference>
<gene>
    <name evidence="3" type="ORF">BIY29_12755</name>
</gene>
<comment type="similarity">
    <text evidence="1 2">Belongs to the OprB family.</text>
</comment>
<reference evidence="3 4" key="1">
    <citation type="submission" date="2016-09" db="EMBL/GenBank/DDBJ databases">
        <authorList>
            <person name="Doonan J."/>
            <person name="Pachebat J.A."/>
            <person name="Golyshin P.N."/>
            <person name="Denman S."/>
            <person name="Mcdonald J.E."/>
        </authorList>
    </citation>
    <scope>NUCLEOTIDE SEQUENCE [LARGE SCALE GENOMIC DNA]</scope>
    <source>
        <strain evidence="3 4">NCPPB 3934</strain>
    </source>
</reference>
<dbReference type="PANTHER" id="PTHR37944">
    <property type="entry name" value="PORIN B"/>
    <property type="match status" value="1"/>
</dbReference>
<name>A0A421DMK1_9GAMM</name>
<dbReference type="Gene3D" id="2.40.160.180">
    <property type="entry name" value="Carbohydrate-selective porin OprB"/>
    <property type="match status" value="1"/>
</dbReference>
<dbReference type="PANTHER" id="PTHR37944:SF1">
    <property type="entry name" value="PORIN B"/>
    <property type="match status" value="1"/>
</dbReference>
<dbReference type="Pfam" id="PF04966">
    <property type="entry name" value="OprB"/>
    <property type="match status" value="1"/>
</dbReference>
<proteinExistence type="inferred from homology"/>